<organism evidence="5 6">
    <name type="scientific">Halosaccharopolyspora lacisalsi</name>
    <dbReference type="NCBI Taxonomy" id="1000566"/>
    <lineage>
        <taxon>Bacteria</taxon>
        <taxon>Bacillati</taxon>
        <taxon>Actinomycetota</taxon>
        <taxon>Actinomycetes</taxon>
        <taxon>Pseudonocardiales</taxon>
        <taxon>Pseudonocardiaceae</taxon>
        <taxon>Halosaccharopolyspora</taxon>
    </lineage>
</organism>
<evidence type="ECO:0000256" key="2">
    <source>
        <dbReference type="ARBA" id="ARBA00023125"/>
    </source>
</evidence>
<keyword evidence="1" id="KW-0805">Transcription regulation</keyword>
<evidence type="ECO:0000256" key="1">
    <source>
        <dbReference type="ARBA" id="ARBA00023015"/>
    </source>
</evidence>
<evidence type="ECO:0000256" key="3">
    <source>
        <dbReference type="ARBA" id="ARBA00023163"/>
    </source>
</evidence>
<accession>A0A839DVV8</accession>
<evidence type="ECO:0000259" key="4">
    <source>
        <dbReference type="Pfam" id="PF13377"/>
    </source>
</evidence>
<name>A0A839DVV8_9PSEU</name>
<dbReference type="Pfam" id="PF13377">
    <property type="entry name" value="Peripla_BP_3"/>
    <property type="match status" value="1"/>
</dbReference>
<feature type="domain" description="Transcriptional regulator LacI/GalR-like sensor" evidence="4">
    <location>
        <begin position="5"/>
        <end position="73"/>
    </location>
</feature>
<reference evidence="5 6" key="1">
    <citation type="submission" date="2020-07" db="EMBL/GenBank/DDBJ databases">
        <title>Sequencing the genomes of 1000 actinobacteria strains.</title>
        <authorList>
            <person name="Klenk H.-P."/>
        </authorList>
    </citation>
    <scope>NUCLEOTIDE SEQUENCE [LARGE SCALE GENOMIC DNA]</scope>
    <source>
        <strain evidence="5 6">DSM 45975</strain>
    </source>
</reference>
<dbReference type="AlphaFoldDB" id="A0A839DVV8"/>
<dbReference type="Gene3D" id="3.40.50.2300">
    <property type="match status" value="1"/>
</dbReference>
<evidence type="ECO:0000313" key="5">
    <source>
        <dbReference type="EMBL" id="MBA8826102.1"/>
    </source>
</evidence>
<dbReference type="InterPro" id="IPR028082">
    <property type="entry name" value="Peripla_BP_I"/>
</dbReference>
<keyword evidence="2 5" id="KW-0238">DNA-binding</keyword>
<keyword evidence="6" id="KW-1185">Reference proteome</keyword>
<gene>
    <name evidence="5" type="ORF">FHX42_003478</name>
</gene>
<protein>
    <submittedName>
        <fullName evidence="5">DNA-binding LacI/PurR family transcriptional regulator</fullName>
    </submittedName>
</protein>
<dbReference type="GO" id="GO:0003700">
    <property type="term" value="F:DNA-binding transcription factor activity"/>
    <property type="evidence" value="ECO:0007669"/>
    <property type="project" value="TreeGrafter"/>
</dbReference>
<dbReference type="EMBL" id="JACGWZ010000005">
    <property type="protein sequence ID" value="MBA8826102.1"/>
    <property type="molecule type" value="Genomic_DNA"/>
</dbReference>
<comment type="caution">
    <text evidence="5">The sequence shown here is derived from an EMBL/GenBank/DDBJ whole genome shotgun (WGS) entry which is preliminary data.</text>
</comment>
<sequence length="88" mass="9816">MSLAKRVPEDVWVVGYDDIAMTAWDSYDVTTVRRPIAEMARAAVHLLLERIEDRSAPARKQCFPGELVVRGSTAHTRSAEFGRSVLVS</sequence>
<dbReference type="RefSeq" id="WP_182545383.1">
    <property type="nucleotide sequence ID" value="NZ_JACGWZ010000005.1"/>
</dbReference>
<dbReference type="SUPFAM" id="SSF53822">
    <property type="entry name" value="Periplasmic binding protein-like I"/>
    <property type="match status" value="1"/>
</dbReference>
<dbReference type="Proteomes" id="UP000569329">
    <property type="component" value="Unassembled WGS sequence"/>
</dbReference>
<dbReference type="GO" id="GO:0000976">
    <property type="term" value="F:transcription cis-regulatory region binding"/>
    <property type="evidence" value="ECO:0007669"/>
    <property type="project" value="TreeGrafter"/>
</dbReference>
<dbReference type="PANTHER" id="PTHR30146:SF153">
    <property type="entry name" value="LACTOSE OPERON REPRESSOR"/>
    <property type="match status" value="1"/>
</dbReference>
<proteinExistence type="predicted"/>
<evidence type="ECO:0000313" key="6">
    <source>
        <dbReference type="Proteomes" id="UP000569329"/>
    </source>
</evidence>
<dbReference type="InterPro" id="IPR046335">
    <property type="entry name" value="LacI/GalR-like_sensor"/>
</dbReference>
<keyword evidence="3" id="KW-0804">Transcription</keyword>
<dbReference type="PANTHER" id="PTHR30146">
    <property type="entry name" value="LACI-RELATED TRANSCRIPTIONAL REPRESSOR"/>
    <property type="match status" value="1"/>
</dbReference>